<evidence type="ECO:0000256" key="1">
    <source>
        <dbReference type="ARBA" id="ARBA00010029"/>
    </source>
</evidence>
<dbReference type="Pfam" id="PF12796">
    <property type="entry name" value="Ank_2"/>
    <property type="match status" value="1"/>
</dbReference>
<dbReference type="InterPro" id="IPR042637">
    <property type="entry name" value="AN34A/B/C"/>
</dbReference>
<evidence type="ECO:0000256" key="2">
    <source>
        <dbReference type="ARBA" id="ARBA00022737"/>
    </source>
</evidence>
<dbReference type="SUPFAM" id="SSF48403">
    <property type="entry name" value="Ankyrin repeat"/>
    <property type="match status" value="1"/>
</dbReference>
<dbReference type="PROSITE" id="PS50088">
    <property type="entry name" value="ANK_REPEAT"/>
    <property type="match status" value="2"/>
</dbReference>
<evidence type="ECO:0000256" key="3">
    <source>
        <dbReference type="ARBA" id="ARBA00023043"/>
    </source>
</evidence>
<dbReference type="Proteomes" id="UP000694399">
    <property type="component" value="Chromosome C2"/>
</dbReference>
<sequence>MLHTEGHALLRAVGQGKLRLARLLLEGGAYVNEGDAQGETALMAACRARYDDPQNKARMVRYLLEQGADPNIADRLGRTALMHACAGGGGAAVASLLLAHGADPSVRDHAGASALVHALDRGDRETLATLLDACKAKGTEVIIITTDTSPSGTKKTRQYLNSPPSPGVEDPAPAPPSPGVCTSPSEIQLQESRRVGIRTLMGQVGKPAHTHTTDIGVSCMCSRARCTHTWVRKCPQAQYSYSQRRVSTLFTGHIDTCIHVLVTSHAYGNYLCTHP</sequence>
<proteinExistence type="inferred from homology"/>
<organism evidence="6 7">
    <name type="scientific">Panthera leo</name>
    <name type="common">Lion</name>
    <dbReference type="NCBI Taxonomy" id="9689"/>
    <lineage>
        <taxon>Eukaryota</taxon>
        <taxon>Metazoa</taxon>
        <taxon>Chordata</taxon>
        <taxon>Craniata</taxon>
        <taxon>Vertebrata</taxon>
        <taxon>Euteleostomi</taxon>
        <taxon>Mammalia</taxon>
        <taxon>Eutheria</taxon>
        <taxon>Laurasiatheria</taxon>
        <taxon>Carnivora</taxon>
        <taxon>Feliformia</taxon>
        <taxon>Felidae</taxon>
        <taxon>Pantherinae</taxon>
        <taxon>Panthera</taxon>
    </lineage>
</organism>
<dbReference type="InterPro" id="IPR002110">
    <property type="entry name" value="Ankyrin_rpt"/>
</dbReference>
<feature type="region of interest" description="Disordered" evidence="5">
    <location>
        <begin position="147"/>
        <end position="181"/>
    </location>
</feature>
<evidence type="ECO:0000256" key="4">
    <source>
        <dbReference type="PROSITE-ProRule" id="PRU00023"/>
    </source>
</evidence>
<dbReference type="InterPro" id="IPR036770">
    <property type="entry name" value="Ankyrin_rpt-contain_sf"/>
</dbReference>
<keyword evidence="7" id="KW-1185">Reference proteome</keyword>
<evidence type="ECO:0000313" key="6">
    <source>
        <dbReference type="Ensembl" id="ENSPLOP00000023472.1"/>
    </source>
</evidence>
<keyword evidence="3 4" id="KW-0040">ANK repeat</keyword>
<dbReference type="OMA" id="YDDQQTR"/>
<evidence type="ECO:0000313" key="7">
    <source>
        <dbReference type="Proteomes" id="UP000694399"/>
    </source>
</evidence>
<reference evidence="6" key="1">
    <citation type="journal article" date="2019" name="bioRxiv">
        <title>Long live the king: chromosome-level assembly of the lion (Panthera leo) using linked-read, Hi-C, and long read data.</title>
        <authorList>
            <person name="Armstrong E.E."/>
            <person name="Taylor R.W."/>
            <person name="Miller D.E."/>
            <person name="Kaelin C."/>
            <person name="Barsh G."/>
            <person name="Hadly E.A."/>
            <person name="Petrov D."/>
        </authorList>
    </citation>
    <scope>NUCLEOTIDE SEQUENCE [LARGE SCALE GENOMIC DNA]</scope>
</reference>
<dbReference type="Ensembl" id="ENSPLOT00000025925.1">
    <property type="protein sequence ID" value="ENSPLOP00000023472.1"/>
    <property type="gene ID" value="ENSPLOG00000017202.1"/>
</dbReference>
<dbReference type="AlphaFoldDB" id="A0A8C8XWF1"/>
<protein>
    <recommendedName>
        <fullName evidence="8">Ankyrin repeat domain 34A</fullName>
    </recommendedName>
</protein>
<evidence type="ECO:0000256" key="5">
    <source>
        <dbReference type="SAM" id="MobiDB-lite"/>
    </source>
</evidence>
<feature type="repeat" description="ANK" evidence="4">
    <location>
        <begin position="37"/>
        <end position="75"/>
    </location>
</feature>
<evidence type="ECO:0008006" key="8">
    <source>
        <dbReference type="Google" id="ProtNLM"/>
    </source>
</evidence>
<reference evidence="6" key="2">
    <citation type="submission" date="2025-08" db="UniProtKB">
        <authorList>
            <consortium name="Ensembl"/>
        </authorList>
    </citation>
    <scope>IDENTIFICATION</scope>
</reference>
<feature type="compositionally biased region" description="Polar residues" evidence="5">
    <location>
        <begin position="147"/>
        <end position="162"/>
    </location>
</feature>
<name>A0A8C8XWF1_PANLE</name>
<dbReference type="GeneTree" id="ENSGT00390000012355"/>
<keyword evidence="2" id="KW-0677">Repeat</keyword>
<dbReference type="PANTHER" id="PTHR24156:SF4">
    <property type="entry name" value="ANKYRIN REPEAT DOMAIN 34A"/>
    <property type="match status" value="1"/>
</dbReference>
<dbReference type="PANTHER" id="PTHR24156">
    <property type="entry name" value="ANK_REP_REGION DOMAIN-CONTAINING PROTEIN"/>
    <property type="match status" value="1"/>
</dbReference>
<comment type="similarity">
    <text evidence="1">Belongs to the ANKRD34 family.</text>
</comment>
<accession>A0A8C8XWF1</accession>
<dbReference type="PROSITE" id="PS50297">
    <property type="entry name" value="ANK_REP_REGION"/>
    <property type="match status" value="2"/>
</dbReference>
<reference evidence="6" key="3">
    <citation type="submission" date="2025-09" db="UniProtKB">
        <authorList>
            <consortium name="Ensembl"/>
        </authorList>
    </citation>
    <scope>IDENTIFICATION</scope>
</reference>
<feature type="repeat" description="ANK" evidence="4">
    <location>
        <begin position="76"/>
        <end position="109"/>
    </location>
</feature>
<dbReference type="SMART" id="SM00248">
    <property type="entry name" value="ANK"/>
    <property type="match status" value="4"/>
</dbReference>
<dbReference type="Gene3D" id="1.25.40.20">
    <property type="entry name" value="Ankyrin repeat-containing domain"/>
    <property type="match status" value="1"/>
</dbReference>